<dbReference type="Proteomes" id="UP000011991">
    <property type="component" value="Unassembled WGS sequence"/>
</dbReference>
<name>M5S3N2_9BACT</name>
<evidence type="ECO:0000259" key="1">
    <source>
        <dbReference type="Pfam" id="PF21880"/>
    </source>
</evidence>
<dbReference type="Pfam" id="PF21880">
    <property type="entry name" value="DUF6916"/>
    <property type="match status" value="1"/>
</dbReference>
<keyword evidence="3" id="KW-1185">Reference proteome</keyword>
<reference evidence="2 3" key="1">
    <citation type="journal article" date="2013" name="Mar. Genomics">
        <title>Expression of sulfatases in Rhodopirellula baltica and the diversity of sulfatases in the genus Rhodopirellula.</title>
        <authorList>
            <person name="Wegner C.E."/>
            <person name="Richter-Heitmann T."/>
            <person name="Klindworth A."/>
            <person name="Klockow C."/>
            <person name="Richter M."/>
            <person name="Achstetter T."/>
            <person name="Glockner F.O."/>
            <person name="Harder J."/>
        </authorList>
    </citation>
    <scope>NUCLEOTIDE SEQUENCE [LARGE SCALE GENOMIC DNA]</scope>
    <source>
        <strain evidence="2 3">SM1</strain>
    </source>
</reference>
<evidence type="ECO:0000313" key="3">
    <source>
        <dbReference type="Proteomes" id="UP000011991"/>
    </source>
</evidence>
<accession>M5S3N2</accession>
<proteinExistence type="predicted"/>
<feature type="domain" description="DUF6916" evidence="1">
    <location>
        <begin position="10"/>
        <end position="99"/>
    </location>
</feature>
<evidence type="ECO:0000313" key="2">
    <source>
        <dbReference type="EMBL" id="EMI20779.1"/>
    </source>
</evidence>
<comment type="caution">
    <text evidence="2">The sequence shown here is derived from an EMBL/GenBank/DDBJ whole genome shotgun (WGS) entry which is preliminary data.</text>
</comment>
<dbReference type="PATRIC" id="fig|1265738.3.peg.2299"/>
<dbReference type="RefSeq" id="WP_008695176.1">
    <property type="nucleotide sequence ID" value="NZ_ANOG01000323.1"/>
</dbReference>
<sequence length="100" mass="11205">MDIEKQGQFKLDDFTAHVGTEFMIHSASGQVVVELIEAKPFAVPGQFSLLFHDRNASVQSCLPQSLYTFTHEQLYEQMYFIVPVGPDSTGKGILYEAVFS</sequence>
<protein>
    <recommendedName>
        <fullName evidence="1">DUF6916 domain-containing protein</fullName>
    </recommendedName>
</protein>
<gene>
    <name evidence="2" type="ORF">RMSM_02292</name>
</gene>
<dbReference type="InterPro" id="IPR054209">
    <property type="entry name" value="DUF6916"/>
</dbReference>
<dbReference type="OrthoDB" id="8926597at2"/>
<dbReference type="EMBL" id="ANOG01000323">
    <property type="protein sequence ID" value="EMI20779.1"/>
    <property type="molecule type" value="Genomic_DNA"/>
</dbReference>
<organism evidence="2 3">
    <name type="scientific">Rhodopirellula maiorica SM1</name>
    <dbReference type="NCBI Taxonomy" id="1265738"/>
    <lineage>
        <taxon>Bacteria</taxon>
        <taxon>Pseudomonadati</taxon>
        <taxon>Planctomycetota</taxon>
        <taxon>Planctomycetia</taxon>
        <taxon>Pirellulales</taxon>
        <taxon>Pirellulaceae</taxon>
        <taxon>Novipirellula</taxon>
    </lineage>
</organism>
<dbReference type="AlphaFoldDB" id="M5S3N2"/>